<dbReference type="GO" id="GO:0006309">
    <property type="term" value="P:apoptotic DNA fragmentation"/>
    <property type="evidence" value="ECO:0007669"/>
    <property type="project" value="TreeGrafter"/>
</dbReference>
<sequence>MSKSELHKMEERLLDKKVQEELKVLKEEPDKSAPRIFQVMRFGFPSQSNIRCYGDYVLSVLTRNRSAHWVFEHLTFESVVYTAKVDRSKSDFYDDQTVHPFFRALNSDYKGSVFDQGHLAAAGNHKKRQHDMNETFVLSNIAPQVGDGFNRDKWNDHERYIRNQTKNYKNIYVCTGPLFLPQKEGDGKLYVKYQVIDNYLIITFGVIPMDRTKVLSRVLLTSSTEGLVAVLNKTVLDMRRTNKPKRTAKKKRLDVPAGKSYYAKDFCFEASETEEAKTRMLEDGVHPDQVRLKRKKAVV</sequence>
<dbReference type="GO" id="GO:0003676">
    <property type="term" value="F:nucleic acid binding"/>
    <property type="evidence" value="ECO:0007669"/>
    <property type="project" value="InterPro"/>
</dbReference>
<dbReference type="SMART" id="SM00477">
    <property type="entry name" value="NUC"/>
    <property type="match status" value="1"/>
</dbReference>
<keyword evidence="9" id="KW-1185">Reference proteome</keyword>
<evidence type="ECO:0000259" key="7">
    <source>
        <dbReference type="SMART" id="SM00892"/>
    </source>
</evidence>
<evidence type="ECO:0000256" key="5">
    <source>
        <dbReference type="PIRSR" id="PIRSR640255-2"/>
    </source>
</evidence>
<proteinExistence type="inferred from homology"/>
<evidence type="ECO:0008006" key="10">
    <source>
        <dbReference type="Google" id="ProtNLM"/>
    </source>
</evidence>
<dbReference type="InterPro" id="IPR044925">
    <property type="entry name" value="His-Me_finger_sf"/>
</dbReference>
<dbReference type="InterPro" id="IPR001604">
    <property type="entry name" value="Endo_G_ENPP1-like_dom"/>
</dbReference>
<evidence type="ECO:0000256" key="1">
    <source>
        <dbReference type="ARBA" id="ARBA00010052"/>
    </source>
</evidence>
<evidence type="ECO:0000313" key="9">
    <source>
        <dbReference type="Proteomes" id="UP001187531"/>
    </source>
</evidence>
<gene>
    <name evidence="8" type="ORF">QYM36_013690</name>
</gene>
<dbReference type="PANTHER" id="PTHR13966:SF5">
    <property type="entry name" value="ENDONUCLEASE G, MITOCHONDRIAL"/>
    <property type="match status" value="1"/>
</dbReference>
<dbReference type="InterPro" id="IPR020821">
    <property type="entry name" value="ENPP1-3/EXOG-like_nuc-like"/>
</dbReference>
<reference evidence="8" key="1">
    <citation type="submission" date="2023-07" db="EMBL/GenBank/DDBJ databases">
        <title>Chromosome-level genome assembly of Artemia franciscana.</title>
        <authorList>
            <person name="Jo E."/>
        </authorList>
    </citation>
    <scope>NUCLEOTIDE SEQUENCE</scope>
    <source>
        <tissue evidence="8">Whole body</tissue>
    </source>
</reference>
<dbReference type="Proteomes" id="UP001187531">
    <property type="component" value="Unassembled WGS sequence"/>
</dbReference>
<dbReference type="CDD" id="cd00091">
    <property type="entry name" value="NUC"/>
    <property type="match status" value="1"/>
</dbReference>
<evidence type="ECO:0000259" key="6">
    <source>
        <dbReference type="SMART" id="SM00477"/>
    </source>
</evidence>
<dbReference type="GO" id="GO:0005743">
    <property type="term" value="C:mitochondrial inner membrane"/>
    <property type="evidence" value="ECO:0007669"/>
    <property type="project" value="TreeGrafter"/>
</dbReference>
<dbReference type="InterPro" id="IPR040255">
    <property type="entry name" value="Non-specific_endonuclease"/>
</dbReference>
<dbReference type="GO" id="GO:0004521">
    <property type="term" value="F:RNA endonuclease activity"/>
    <property type="evidence" value="ECO:0007669"/>
    <property type="project" value="TreeGrafter"/>
</dbReference>
<comment type="similarity">
    <text evidence="1">Belongs to the DNA/RNA non-specific endonuclease family.</text>
</comment>
<dbReference type="PANTHER" id="PTHR13966">
    <property type="entry name" value="ENDONUCLEASE RELATED"/>
    <property type="match status" value="1"/>
</dbReference>
<evidence type="ECO:0000256" key="4">
    <source>
        <dbReference type="PIRSR" id="PIRSR640255-1"/>
    </source>
</evidence>
<dbReference type="InterPro" id="IPR044929">
    <property type="entry name" value="DNA/RNA_non-sp_Endonuclease_sf"/>
</dbReference>
<dbReference type="SUPFAM" id="SSF54060">
    <property type="entry name" value="His-Me finger endonucleases"/>
    <property type="match status" value="1"/>
</dbReference>
<accession>A0AA88KZ28</accession>
<feature type="binding site" evidence="5">
    <location>
        <position position="150"/>
    </location>
    <ligand>
        <name>Mg(2+)</name>
        <dbReference type="ChEBI" id="CHEBI:18420"/>
        <note>catalytic</note>
    </ligand>
</feature>
<dbReference type="SMART" id="SM00892">
    <property type="entry name" value="Endonuclease_NS"/>
    <property type="match status" value="1"/>
</dbReference>
<feature type="domain" description="DNA/RNA non-specific endonuclease/pyrophosphatase/phosphodiesterase" evidence="7">
    <location>
        <begin position="52"/>
        <end position="236"/>
    </location>
</feature>
<dbReference type="GO" id="GO:0005634">
    <property type="term" value="C:nucleus"/>
    <property type="evidence" value="ECO:0007669"/>
    <property type="project" value="TreeGrafter"/>
</dbReference>
<dbReference type="AlphaFoldDB" id="A0AA88KZ28"/>
<dbReference type="Gene3D" id="3.40.570.10">
    <property type="entry name" value="Extracellular Endonuclease, subunit A"/>
    <property type="match status" value="1"/>
</dbReference>
<protein>
    <recommendedName>
        <fullName evidence="10">Endonuclease</fullName>
    </recommendedName>
</protein>
<dbReference type="Pfam" id="PF01223">
    <property type="entry name" value="Endonuclease_NS"/>
    <property type="match status" value="1"/>
</dbReference>
<comment type="caution">
    <text evidence="8">The sequence shown here is derived from an EMBL/GenBank/DDBJ whole genome shotgun (WGS) entry which is preliminary data.</text>
</comment>
<dbReference type="EMBL" id="JAVRJZ010000017">
    <property type="protein sequence ID" value="KAK2710097.1"/>
    <property type="molecule type" value="Genomic_DNA"/>
</dbReference>
<evidence type="ECO:0000256" key="2">
    <source>
        <dbReference type="ARBA" id="ARBA00022722"/>
    </source>
</evidence>
<keyword evidence="3" id="KW-0378">Hydrolase</keyword>
<keyword evidence="2" id="KW-0540">Nuclease</keyword>
<dbReference type="GO" id="GO:0046872">
    <property type="term" value="F:metal ion binding"/>
    <property type="evidence" value="ECO:0007669"/>
    <property type="project" value="UniProtKB-KW"/>
</dbReference>
<name>A0AA88KZ28_ARTSF</name>
<evidence type="ECO:0000313" key="8">
    <source>
        <dbReference type="EMBL" id="KAK2710097.1"/>
    </source>
</evidence>
<keyword evidence="3" id="KW-0255">Endonuclease</keyword>
<keyword evidence="5" id="KW-0479">Metal-binding</keyword>
<organism evidence="8 9">
    <name type="scientific">Artemia franciscana</name>
    <name type="common">Brine shrimp</name>
    <name type="synonym">Artemia sanfranciscana</name>
    <dbReference type="NCBI Taxonomy" id="6661"/>
    <lineage>
        <taxon>Eukaryota</taxon>
        <taxon>Metazoa</taxon>
        <taxon>Ecdysozoa</taxon>
        <taxon>Arthropoda</taxon>
        <taxon>Crustacea</taxon>
        <taxon>Branchiopoda</taxon>
        <taxon>Anostraca</taxon>
        <taxon>Artemiidae</taxon>
        <taxon>Artemia</taxon>
    </lineage>
</organism>
<dbReference type="GO" id="GO:0000014">
    <property type="term" value="F:single-stranded DNA endodeoxyribonuclease activity"/>
    <property type="evidence" value="ECO:0007669"/>
    <property type="project" value="TreeGrafter"/>
</dbReference>
<feature type="active site" description="Proton acceptor" evidence="4">
    <location>
        <position position="118"/>
    </location>
</feature>
<evidence type="ECO:0000256" key="3">
    <source>
        <dbReference type="ARBA" id="ARBA00022759"/>
    </source>
</evidence>
<feature type="domain" description="ENPP1-3/EXOG-like endonuclease/phosphodiesterase" evidence="6">
    <location>
        <begin position="53"/>
        <end position="245"/>
    </location>
</feature>